<sequence>MSEKVNLDLPRYDQSTYWGRAKHFFTVTNPLNVLASESELDWAKDVYTRYKKGGDISGLSEDELWRAKNLYDSAFHPDTGEKMLLVGRMSAQVPMNMTITGCMMTFYKSTPAVFFWQWVNQSFNAVVNYTNRSGDAPLSLQETGMSYVLATSGAVVTALGLNSMAKKAPPLVGRLVPFAAVAAANCINIPLMRRRELKQGISLADDDGRKIGQSPVAAQKAIGQVTFSRIAMAVPSMVLTPVLMNILDKRGFLRRFPWANAPIQTLFCGLCLTFATPMCCALFSQRASIAVNELEPELQEEINKMKNPPKVVYYNKGL</sequence>
<keyword evidence="5" id="KW-0029">Amino-acid transport</keyword>
<proteinExistence type="inferred from homology"/>
<evidence type="ECO:0000313" key="10">
    <source>
        <dbReference type="EMBL" id="KAJ1525324.1"/>
    </source>
</evidence>
<evidence type="ECO:0000256" key="4">
    <source>
        <dbReference type="ARBA" id="ARBA00022692"/>
    </source>
</evidence>
<evidence type="ECO:0000256" key="6">
    <source>
        <dbReference type="ARBA" id="ARBA00022989"/>
    </source>
</evidence>
<accession>A0AAV7XLM1</accession>
<keyword evidence="7 9" id="KW-0496">Mitochondrion</keyword>
<dbReference type="Pfam" id="PF03820">
    <property type="entry name" value="SFXNs"/>
    <property type="match status" value="1"/>
</dbReference>
<dbReference type="GO" id="GO:0005743">
    <property type="term" value="C:mitochondrial inner membrane"/>
    <property type="evidence" value="ECO:0007669"/>
    <property type="project" value="TreeGrafter"/>
</dbReference>
<dbReference type="EMBL" id="JAPTSV010000008">
    <property type="protein sequence ID" value="KAJ1525324.1"/>
    <property type="molecule type" value="Genomic_DNA"/>
</dbReference>
<dbReference type="InterPro" id="IPR004686">
    <property type="entry name" value="Mtc"/>
</dbReference>
<dbReference type="Proteomes" id="UP001075354">
    <property type="component" value="Chromosome 8"/>
</dbReference>
<evidence type="ECO:0000256" key="1">
    <source>
        <dbReference type="ARBA" id="ARBA00004225"/>
    </source>
</evidence>
<evidence type="ECO:0000256" key="8">
    <source>
        <dbReference type="ARBA" id="ARBA00023136"/>
    </source>
</evidence>
<feature type="transmembrane region" description="Helical" evidence="9">
    <location>
        <begin position="171"/>
        <end position="191"/>
    </location>
</feature>
<keyword evidence="3" id="KW-0813">Transport</keyword>
<keyword evidence="8 9" id="KW-0472">Membrane</keyword>
<dbReference type="NCBIfam" id="TIGR00798">
    <property type="entry name" value="mtc"/>
    <property type="match status" value="1"/>
</dbReference>
<dbReference type="GO" id="GO:0015075">
    <property type="term" value="F:monoatomic ion transmembrane transporter activity"/>
    <property type="evidence" value="ECO:0007669"/>
    <property type="project" value="InterPro"/>
</dbReference>
<dbReference type="PANTHER" id="PTHR11153">
    <property type="entry name" value="SIDEROFLEXIN"/>
    <property type="match status" value="1"/>
</dbReference>
<evidence type="ECO:0000256" key="5">
    <source>
        <dbReference type="ARBA" id="ARBA00022970"/>
    </source>
</evidence>
<keyword evidence="11" id="KW-1185">Reference proteome</keyword>
<keyword evidence="6 9" id="KW-1133">Transmembrane helix</keyword>
<comment type="caution">
    <text evidence="9">Lacks conserved residue(s) required for the propagation of feature annotation.</text>
</comment>
<reference evidence="10" key="1">
    <citation type="submission" date="2022-12" db="EMBL/GenBank/DDBJ databases">
        <title>Chromosome-level genome assembly of the bean flower thrips Megalurothrips usitatus.</title>
        <authorList>
            <person name="Ma L."/>
            <person name="Liu Q."/>
            <person name="Li H."/>
            <person name="Cai W."/>
        </authorList>
    </citation>
    <scope>NUCLEOTIDE SEQUENCE</scope>
    <source>
        <strain evidence="10">Cailab_2022a</strain>
    </source>
</reference>
<feature type="transmembrane region" description="Helical" evidence="9">
    <location>
        <begin position="259"/>
        <end position="283"/>
    </location>
</feature>
<keyword evidence="4 9" id="KW-0812">Transmembrane</keyword>
<evidence type="ECO:0000256" key="7">
    <source>
        <dbReference type="ARBA" id="ARBA00023128"/>
    </source>
</evidence>
<comment type="caution">
    <text evidence="10">The sequence shown here is derived from an EMBL/GenBank/DDBJ whole genome shotgun (WGS) entry which is preliminary data.</text>
</comment>
<feature type="transmembrane region" description="Helical" evidence="9">
    <location>
        <begin position="230"/>
        <end position="247"/>
    </location>
</feature>
<evidence type="ECO:0000256" key="3">
    <source>
        <dbReference type="ARBA" id="ARBA00022448"/>
    </source>
</evidence>
<protein>
    <recommendedName>
        <fullName evidence="9">Sidoreflexin</fullName>
    </recommendedName>
</protein>
<dbReference type="GO" id="GO:0140300">
    <property type="term" value="P:serine import into mitochondrion"/>
    <property type="evidence" value="ECO:0007669"/>
    <property type="project" value="TreeGrafter"/>
</dbReference>
<dbReference type="PANTHER" id="PTHR11153:SF8">
    <property type="entry name" value="SIDEROFLEXIN-1"/>
    <property type="match status" value="1"/>
</dbReference>
<comment type="subcellular location">
    <subcellularLocation>
        <location evidence="1 9">Mitochondrion membrane</location>
        <topology evidence="1 9">Multi-pass membrane protein</topology>
    </subcellularLocation>
</comment>
<evidence type="ECO:0000256" key="9">
    <source>
        <dbReference type="RuleBase" id="RU362000"/>
    </source>
</evidence>
<organism evidence="10 11">
    <name type="scientific">Megalurothrips usitatus</name>
    <name type="common">bean blossom thrips</name>
    <dbReference type="NCBI Taxonomy" id="439358"/>
    <lineage>
        <taxon>Eukaryota</taxon>
        <taxon>Metazoa</taxon>
        <taxon>Ecdysozoa</taxon>
        <taxon>Arthropoda</taxon>
        <taxon>Hexapoda</taxon>
        <taxon>Insecta</taxon>
        <taxon>Pterygota</taxon>
        <taxon>Neoptera</taxon>
        <taxon>Paraneoptera</taxon>
        <taxon>Thysanoptera</taxon>
        <taxon>Terebrantia</taxon>
        <taxon>Thripoidea</taxon>
        <taxon>Thripidae</taxon>
        <taxon>Megalurothrips</taxon>
    </lineage>
</organism>
<name>A0AAV7XLM1_9NEOP</name>
<comment type="similarity">
    <text evidence="2 9">Belongs to the sideroflexin family.</text>
</comment>
<dbReference type="AlphaFoldDB" id="A0AAV7XLM1"/>
<evidence type="ECO:0000313" key="11">
    <source>
        <dbReference type="Proteomes" id="UP001075354"/>
    </source>
</evidence>
<evidence type="ECO:0000256" key="2">
    <source>
        <dbReference type="ARBA" id="ARBA00005974"/>
    </source>
</evidence>
<gene>
    <name evidence="10" type="ORF">ONE63_010146</name>
</gene>